<proteinExistence type="inferred from homology"/>
<keyword evidence="4 7" id="KW-0067">ATP-binding</keyword>
<protein>
    <recommendedName>
        <fullName evidence="7">Spermidine/putrescine import ATP-binding protein PotA</fullName>
        <ecNumber evidence="7">7.6.2.11</ecNumber>
    </recommendedName>
</protein>
<dbReference type="PANTHER" id="PTHR42781:SF4">
    <property type="entry name" value="SPERMIDINE_PUTRESCINE IMPORT ATP-BINDING PROTEIN POTA"/>
    <property type="match status" value="1"/>
</dbReference>
<dbReference type="FunFam" id="3.40.50.300:FF:000133">
    <property type="entry name" value="Spermidine/putrescine import ATP-binding protein PotA"/>
    <property type="match status" value="1"/>
</dbReference>
<evidence type="ECO:0000313" key="10">
    <source>
        <dbReference type="Proteomes" id="UP000478183"/>
    </source>
</evidence>
<evidence type="ECO:0000256" key="5">
    <source>
        <dbReference type="ARBA" id="ARBA00022967"/>
    </source>
</evidence>
<keyword evidence="5 7" id="KW-1278">Translocase</keyword>
<dbReference type="PROSITE" id="PS50893">
    <property type="entry name" value="ABC_TRANSPORTER_2"/>
    <property type="match status" value="1"/>
</dbReference>
<accession>A0A6L6J8P4</accession>
<comment type="catalytic activity">
    <reaction evidence="7">
        <text>ATP + H2O + polyamine-[polyamine-binding protein]Side 1 = ADP + phosphate + polyamineSide 2 + [polyamine-binding protein]Side 1.</text>
        <dbReference type="EC" id="7.6.2.11"/>
    </reaction>
</comment>
<dbReference type="Proteomes" id="UP000478183">
    <property type="component" value="Unassembled WGS sequence"/>
</dbReference>
<dbReference type="EC" id="7.6.2.11" evidence="7"/>
<keyword evidence="1 7" id="KW-0813">Transport</keyword>
<keyword evidence="2 7" id="KW-1003">Cell membrane</keyword>
<dbReference type="EMBL" id="WMIE01000006">
    <property type="protein sequence ID" value="MTH78452.1"/>
    <property type="molecule type" value="Genomic_DNA"/>
</dbReference>
<dbReference type="GO" id="GO:0043190">
    <property type="term" value="C:ATP-binding cassette (ABC) transporter complex"/>
    <property type="evidence" value="ECO:0007669"/>
    <property type="project" value="InterPro"/>
</dbReference>
<dbReference type="InterPro" id="IPR003593">
    <property type="entry name" value="AAA+_ATPase"/>
</dbReference>
<keyword evidence="6 7" id="KW-0472">Membrane</keyword>
<reference evidence="9 10" key="1">
    <citation type="submission" date="2019-11" db="EMBL/GenBank/DDBJ databases">
        <authorList>
            <person name="Dong K."/>
        </authorList>
    </citation>
    <scope>NUCLEOTIDE SEQUENCE [LARGE SCALE GENOMIC DNA]</scope>
    <source>
        <strain evidence="9 10">NBRC 111993</strain>
    </source>
</reference>
<evidence type="ECO:0000256" key="3">
    <source>
        <dbReference type="ARBA" id="ARBA00022741"/>
    </source>
</evidence>
<dbReference type="SUPFAM" id="SSF52540">
    <property type="entry name" value="P-loop containing nucleoside triphosphate hydrolases"/>
    <property type="match status" value="1"/>
</dbReference>
<organism evidence="9 10">
    <name type="scientific">Paracoccus aestuariivivens</name>
    <dbReference type="NCBI Taxonomy" id="1820333"/>
    <lineage>
        <taxon>Bacteria</taxon>
        <taxon>Pseudomonadati</taxon>
        <taxon>Pseudomonadota</taxon>
        <taxon>Alphaproteobacteria</taxon>
        <taxon>Rhodobacterales</taxon>
        <taxon>Paracoccaceae</taxon>
        <taxon>Paracoccus</taxon>
    </lineage>
</organism>
<evidence type="ECO:0000313" key="9">
    <source>
        <dbReference type="EMBL" id="MTH78452.1"/>
    </source>
</evidence>
<dbReference type="NCBIfam" id="TIGR01187">
    <property type="entry name" value="potA"/>
    <property type="match status" value="1"/>
</dbReference>
<dbReference type="InterPro" id="IPR017871">
    <property type="entry name" value="ABC_transporter-like_CS"/>
</dbReference>
<dbReference type="Gene3D" id="3.40.50.300">
    <property type="entry name" value="P-loop containing nucleotide triphosphate hydrolases"/>
    <property type="match status" value="1"/>
</dbReference>
<dbReference type="InterPro" id="IPR005893">
    <property type="entry name" value="PotA-like"/>
</dbReference>
<evidence type="ECO:0000259" key="8">
    <source>
        <dbReference type="PROSITE" id="PS50893"/>
    </source>
</evidence>
<dbReference type="InterPro" id="IPR050093">
    <property type="entry name" value="ABC_SmlMolc_Importer"/>
</dbReference>
<dbReference type="InterPro" id="IPR008995">
    <property type="entry name" value="Mo/tungstate-bd_C_term_dom"/>
</dbReference>
<dbReference type="SMART" id="SM00382">
    <property type="entry name" value="AAA"/>
    <property type="match status" value="1"/>
</dbReference>
<feature type="domain" description="ABC transporter" evidence="8">
    <location>
        <begin position="12"/>
        <end position="242"/>
    </location>
</feature>
<dbReference type="PROSITE" id="PS00211">
    <property type="entry name" value="ABC_TRANSPORTER_1"/>
    <property type="match status" value="1"/>
</dbReference>
<evidence type="ECO:0000256" key="2">
    <source>
        <dbReference type="ARBA" id="ARBA00022475"/>
    </source>
</evidence>
<comment type="similarity">
    <text evidence="7">Belongs to the ABC transporter superfamily. Spermidine/putrescine importer (TC 3.A.1.11.1) family.</text>
</comment>
<evidence type="ECO:0000256" key="6">
    <source>
        <dbReference type="ARBA" id="ARBA00023136"/>
    </source>
</evidence>
<dbReference type="OrthoDB" id="9802264at2"/>
<evidence type="ECO:0000256" key="7">
    <source>
        <dbReference type="RuleBase" id="RU364083"/>
    </source>
</evidence>
<dbReference type="SUPFAM" id="SSF50331">
    <property type="entry name" value="MOP-like"/>
    <property type="match status" value="1"/>
</dbReference>
<dbReference type="GO" id="GO:0016887">
    <property type="term" value="F:ATP hydrolysis activity"/>
    <property type="evidence" value="ECO:0007669"/>
    <property type="project" value="InterPro"/>
</dbReference>
<sequence>MKSTLHPQKVGVSIRNAVKRYGTFKALDDVSLDVAPGEFLSILGPSGSGKTTLLGLLGGFVQPTSGSIHLGDTEITHTPPHLRDIGIVFQNYALFPHMTVGENITFPLRARRMPKSEWPAKLQAALEMVELSGYGDRAISALSGGQRQRVALARAMIFEPRLILMDEPLSALDKQLRENMQLELKQLHAKLGATIIYVTHDQREALTMSDRIAVMKNGRLVQVDTPKQLHDRPRDSFVASFIGEAMLLPVRRLDAGNLSLAGNTLRSAHPVPASEDLFLTVHSEKLAFAGPQTAPESNLLPGTVDSCLYQGESVRIFVTLAGGEQVSLRLPSNHSGWQMMPETGQPVTLALHPEDTIVVPRAA</sequence>
<keyword evidence="10" id="KW-1185">Reference proteome</keyword>
<name>A0A6L6J8P4_9RHOB</name>
<evidence type="ECO:0000256" key="4">
    <source>
        <dbReference type="ARBA" id="ARBA00022840"/>
    </source>
</evidence>
<dbReference type="GO" id="GO:0005524">
    <property type="term" value="F:ATP binding"/>
    <property type="evidence" value="ECO:0007669"/>
    <property type="project" value="UniProtKB-KW"/>
</dbReference>
<dbReference type="InterPro" id="IPR027417">
    <property type="entry name" value="P-loop_NTPase"/>
</dbReference>
<dbReference type="Pfam" id="PF08402">
    <property type="entry name" value="TOBE_2"/>
    <property type="match status" value="1"/>
</dbReference>
<keyword evidence="3 7" id="KW-0547">Nucleotide-binding</keyword>
<evidence type="ECO:0000256" key="1">
    <source>
        <dbReference type="ARBA" id="ARBA00022448"/>
    </source>
</evidence>
<comment type="subunit">
    <text evidence="7">The complex is composed of two ATP-binding proteins (PotA), two transmembrane proteins (PotB and PotC) and a solute-binding protein (PotD).</text>
</comment>
<dbReference type="InterPro" id="IPR003439">
    <property type="entry name" value="ABC_transporter-like_ATP-bd"/>
</dbReference>
<dbReference type="InterPro" id="IPR013611">
    <property type="entry name" value="Transp-assoc_OB_typ2"/>
</dbReference>
<dbReference type="RefSeq" id="WP_155095803.1">
    <property type="nucleotide sequence ID" value="NZ_WMIE01000006.1"/>
</dbReference>
<dbReference type="GO" id="GO:0015417">
    <property type="term" value="F:ABC-type polyamine transporter activity"/>
    <property type="evidence" value="ECO:0007669"/>
    <property type="project" value="UniProtKB-EC"/>
</dbReference>
<dbReference type="Pfam" id="PF00005">
    <property type="entry name" value="ABC_tran"/>
    <property type="match status" value="1"/>
</dbReference>
<dbReference type="PANTHER" id="PTHR42781">
    <property type="entry name" value="SPERMIDINE/PUTRESCINE IMPORT ATP-BINDING PROTEIN POTA"/>
    <property type="match status" value="1"/>
</dbReference>
<comment type="caution">
    <text evidence="9">The sequence shown here is derived from an EMBL/GenBank/DDBJ whole genome shotgun (WGS) entry which is preliminary data.</text>
</comment>
<comment type="function">
    <text evidence="7">Part of the ABC transporter complex PotABCD involved in spermidine/putrescine import. Responsible for energy coupling to the transport system.</text>
</comment>
<dbReference type="AlphaFoldDB" id="A0A6L6J8P4"/>
<gene>
    <name evidence="7 9" type="primary">potA</name>
    <name evidence="9" type="ORF">GL286_11995</name>
</gene>
<dbReference type="GO" id="GO:0015847">
    <property type="term" value="P:putrescine transport"/>
    <property type="evidence" value="ECO:0007669"/>
    <property type="project" value="UniProtKB-ARBA"/>
</dbReference>